<evidence type="ECO:0000256" key="1">
    <source>
        <dbReference type="SAM" id="Phobius"/>
    </source>
</evidence>
<organism evidence="2 3">
    <name type="scientific">Leifsonia aquatica</name>
    <name type="common">Corynebacterium aquaticum</name>
    <dbReference type="NCBI Taxonomy" id="144185"/>
    <lineage>
        <taxon>Bacteria</taxon>
        <taxon>Bacillati</taxon>
        <taxon>Actinomycetota</taxon>
        <taxon>Actinomycetes</taxon>
        <taxon>Micrococcales</taxon>
        <taxon>Microbacteriaceae</taxon>
        <taxon>Leifsonia</taxon>
    </lineage>
</organism>
<dbReference type="Proteomes" id="UP000538196">
    <property type="component" value="Unassembled WGS sequence"/>
</dbReference>
<reference evidence="2 3" key="1">
    <citation type="submission" date="2020-08" db="EMBL/GenBank/DDBJ databases">
        <title>Sequencing the genomes of 1000 actinobacteria strains.</title>
        <authorList>
            <person name="Klenk H.-P."/>
        </authorList>
    </citation>
    <scope>NUCLEOTIDE SEQUENCE [LARGE SCALE GENOMIC DNA]</scope>
    <source>
        <strain evidence="2 3">DSM 20146</strain>
    </source>
</reference>
<keyword evidence="1" id="KW-0472">Membrane</keyword>
<dbReference type="RefSeq" id="WP_021758324.1">
    <property type="nucleotide sequence ID" value="NZ_DAMDIH010000001.1"/>
</dbReference>
<keyword evidence="1" id="KW-0812">Transmembrane</keyword>
<evidence type="ECO:0000313" key="3">
    <source>
        <dbReference type="Proteomes" id="UP000538196"/>
    </source>
</evidence>
<name>A0A7W4UXM7_LEIAQ</name>
<evidence type="ECO:0000313" key="2">
    <source>
        <dbReference type="EMBL" id="MBB2968155.1"/>
    </source>
</evidence>
<protein>
    <submittedName>
        <fullName evidence="2">Uncharacterized protein</fullName>
    </submittedName>
</protein>
<proteinExistence type="predicted"/>
<sequence length="94" mass="10249">MDADPTPAQLRRDPVDDVPVVADPSHLSRTERNPYWREFWISAVVAAPAGVISGVVQVSRDTPPVDAILGGSIVFLAVTLITPLIRHAVLRRSR</sequence>
<feature type="transmembrane region" description="Helical" evidence="1">
    <location>
        <begin position="65"/>
        <end position="85"/>
    </location>
</feature>
<keyword evidence="3" id="KW-1185">Reference proteome</keyword>
<keyword evidence="1" id="KW-1133">Transmembrane helix</keyword>
<gene>
    <name evidence="2" type="ORF">FHX33_002925</name>
</gene>
<dbReference type="EMBL" id="JACHVP010000003">
    <property type="protein sequence ID" value="MBB2968155.1"/>
    <property type="molecule type" value="Genomic_DNA"/>
</dbReference>
<feature type="transmembrane region" description="Helical" evidence="1">
    <location>
        <begin position="39"/>
        <end position="59"/>
    </location>
</feature>
<dbReference type="AlphaFoldDB" id="A0A7W4UXM7"/>
<comment type="caution">
    <text evidence="2">The sequence shown here is derived from an EMBL/GenBank/DDBJ whole genome shotgun (WGS) entry which is preliminary data.</text>
</comment>
<accession>A0A7W4UXM7</accession>